<sequence>MAKIRSRPKMRMNTESTPKDVSFMAGSSQITGNEGRPTFDGDVFEGNRPGTTSGEAGQLVTILHRAVTVVK</sequence>
<evidence type="ECO:0000256" key="1">
    <source>
        <dbReference type="SAM" id="MobiDB-lite"/>
    </source>
</evidence>
<accession>A0ABD1ZN84</accession>
<comment type="caution">
    <text evidence="2">The sequence shown here is derived from an EMBL/GenBank/DDBJ whole genome shotgun (WGS) entry which is preliminary data.</text>
</comment>
<evidence type="ECO:0000313" key="3">
    <source>
        <dbReference type="Proteomes" id="UP001605036"/>
    </source>
</evidence>
<reference evidence="2 3" key="1">
    <citation type="submission" date="2024-09" db="EMBL/GenBank/DDBJ databases">
        <title>Chromosome-scale assembly of Riccia fluitans.</title>
        <authorList>
            <person name="Paukszto L."/>
            <person name="Sawicki J."/>
            <person name="Karawczyk K."/>
            <person name="Piernik-Szablinska J."/>
            <person name="Szczecinska M."/>
            <person name="Mazdziarz M."/>
        </authorList>
    </citation>
    <scope>NUCLEOTIDE SEQUENCE [LARGE SCALE GENOMIC DNA]</scope>
    <source>
        <strain evidence="2">Rf_01</strain>
        <tissue evidence="2">Aerial parts of the thallus</tissue>
    </source>
</reference>
<name>A0ABD1ZN84_9MARC</name>
<organism evidence="2 3">
    <name type="scientific">Riccia fluitans</name>
    <dbReference type="NCBI Taxonomy" id="41844"/>
    <lineage>
        <taxon>Eukaryota</taxon>
        <taxon>Viridiplantae</taxon>
        <taxon>Streptophyta</taxon>
        <taxon>Embryophyta</taxon>
        <taxon>Marchantiophyta</taxon>
        <taxon>Marchantiopsida</taxon>
        <taxon>Marchantiidae</taxon>
        <taxon>Marchantiales</taxon>
        <taxon>Ricciaceae</taxon>
        <taxon>Riccia</taxon>
    </lineage>
</organism>
<evidence type="ECO:0000313" key="2">
    <source>
        <dbReference type="EMBL" id="KAL2652919.1"/>
    </source>
</evidence>
<feature type="region of interest" description="Disordered" evidence="1">
    <location>
        <begin position="1"/>
        <end position="55"/>
    </location>
</feature>
<feature type="compositionally biased region" description="Basic residues" evidence="1">
    <location>
        <begin position="1"/>
        <end position="10"/>
    </location>
</feature>
<gene>
    <name evidence="2" type="ORF">R1flu_021047</name>
</gene>
<keyword evidence="3" id="KW-1185">Reference proteome</keyword>
<dbReference type="Proteomes" id="UP001605036">
    <property type="component" value="Unassembled WGS sequence"/>
</dbReference>
<dbReference type="AlphaFoldDB" id="A0ABD1ZN84"/>
<dbReference type="EMBL" id="JBHFFA010000001">
    <property type="protein sequence ID" value="KAL2652919.1"/>
    <property type="molecule type" value="Genomic_DNA"/>
</dbReference>
<proteinExistence type="predicted"/>
<protein>
    <submittedName>
        <fullName evidence="2">Uncharacterized protein</fullName>
    </submittedName>
</protein>